<reference evidence="9 10" key="1">
    <citation type="submission" date="2016-10" db="EMBL/GenBank/DDBJ databases">
        <authorList>
            <person name="de Groot N.N."/>
        </authorList>
    </citation>
    <scope>NUCLEOTIDE SEQUENCE [LARGE SCALE GENOMIC DNA]</scope>
    <source>
        <strain evidence="9 10">CGMCC 1.5012</strain>
    </source>
</reference>
<accession>A0A1H0F229</accession>
<dbReference type="NCBIfam" id="TIGR01178">
    <property type="entry name" value="ade"/>
    <property type="match status" value="1"/>
</dbReference>
<evidence type="ECO:0000313" key="9">
    <source>
        <dbReference type="EMBL" id="SDN88661.1"/>
    </source>
</evidence>
<organism evidence="9 10">
    <name type="scientific">Acetanaerobacterium elongatum</name>
    <dbReference type="NCBI Taxonomy" id="258515"/>
    <lineage>
        <taxon>Bacteria</taxon>
        <taxon>Bacillati</taxon>
        <taxon>Bacillota</taxon>
        <taxon>Clostridia</taxon>
        <taxon>Eubacteriales</taxon>
        <taxon>Oscillospiraceae</taxon>
        <taxon>Acetanaerobacterium</taxon>
    </lineage>
</organism>
<dbReference type="InterPro" id="IPR011059">
    <property type="entry name" value="Metal-dep_hydrolase_composite"/>
</dbReference>
<dbReference type="PANTHER" id="PTHR11113">
    <property type="entry name" value="N-ACETYLGLUCOSAMINE-6-PHOSPHATE DEACETYLASE"/>
    <property type="match status" value="1"/>
</dbReference>
<dbReference type="PANTHER" id="PTHR11113:SF2">
    <property type="entry name" value="ADENINE DEAMINASE"/>
    <property type="match status" value="1"/>
</dbReference>
<evidence type="ECO:0000313" key="10">
    <source>
        <dbReference type="Proteomes" id="UP000199182"/>
    </source>
</evidence>
<dbReference type="EC" id="3.5.4.2" evidence="2 6"/>
<dbReference type="InterPro" id="IPR026912">
    <property type="entry name" value="Adenine_deam_C"/>
</dbReference>
<dbReference type="Proteomes" id="UP000199182">
    <property type="component" value="Unassembled WGS sequence"/>
</dbReference>
<evidence type="ECO:0000259" key="8">
    <source>
        <dbReference type="Pfam" id="PF13382"/>
    </source>
</evidence>
<dbReference type="Gene3D" id="3.20.20.140">
    <property type="entry name" value="Metal-dependent hydrolases"/>
    <property type="match status" value="1"/>
</dbReference>
<evidence type="ECO:0000256" key="5">
    <source>
        <dbReference type="ARBA" id="ARBA00047720"/>
    </source>
</evidence>
<protein>
    <recommendedName>
        <fullName evidence="2 6">Adenine deaminase</fullName>
        <shortName evidence="6">Adenase</shortName>
        <shortName evidence="6">Adenine aminase</shortName>
        <ecNumber evidence="2 6">3.5.4.2</ecNumber>
    </recommendedName>
</protein>
<dbReference type="GO" id="GO:0000034">
    <property type="term" value="F:adenine deaminase activity"/>
    <property type="evidence" value="ECO:0007669"/>
    <property type="project" value="UniProtKB-UniRule"/>
</dbReference>
<evidence type="ECO:0000256" key="4">
    <source>
        <dbReference type="ARBA" id="ARBA00023211"/>
    </source>
</evidence>
<evidence type="ECO:0000259" key="7">
    <source>
        <dbReference type="Pfam" id="PF01979"/>
    </source>
</evidence>
<dbReference type="EMBL" id="FNID01000037">
    <property type="protein sequence ID" value="SDN88661.1"/>
    <property type="molecule type" value="Genomic_DNA"/>
</dbReference>
<dbReference type="RefSeq" id="WP_092642634.1">
    <property type="nucleotide sequence ID" value="NZ_FNID01000037.1"/>
</dbReference>
<comment type="cofactor">
    <cofactor evidence="6">
        <name>Mn(2+)</name>
        <dbReference type="ChEBI" id="CHEBI:29035"/>
    </cofactor>
</comment>
<gene>
    <name evidence="6" type="primary">ade</name>
    <name evidence="9" type="ORF">SAMN05192585_13727</name>
</gene>
<dbReference type="InterPro" id="IPR032466">
    <property type="entry name" value="Metal_Hydrolase"/>
</dbReference>
<comment type="similarity">
    <text evidence="1 6">Belongs to the metallo-dependent hydrolases superfamily. Adenine deaminase family.</text>
</comment>
<keyword evidence="4 6" id="KW-0464">Manganese</keyword>
<evidence type="ECO:0000256" key="3">
    <source>
        <dbReference type="ARBA" id="ARBA00022801"/>
    </source>
</evidence>
<proteinExistence type="inferred from homology"/>
<feature type="domain" description="Amidohydrolase-related" evidence="7">
    <location>
        <begin position="76"/>
        <end position="362"/>
    </location>
</feature>
<keyword evidence="10" id="KW-1185">Reference proteome</keyword>
<sequence length="597" mass="63615">MKYKPLWEVSKELGDVAMGRSSADLVIQNARLVNVYTGEVLENTGVAVKQGRIALVGDASAAIGGETVVFDAKGKILAPGFIDGHLHIESSMVTVGEYARLVVVHGTTSVFMDPHEIVNVTGLTGMKAMLEDGATTPLRVFATTPSCVPASPGLEHTGASITPDDITETMRWDGVAGLGEMMNYPGILNGDRDTLEKVNRTLMAGKPVTGHFPLDDTSAALNAYIAAGICCCHESTTAGQALAKMRLGMYAMIREGSAWDDLPQVIKAVTEHDIDTRLAVLVSDDLHADTLIERGHMDAIVRMAVAHGVKPVTAIQMATINAASCFGLERELGAIAPGRLADMVLLSDLETMRVEDVFIGGRHIAHNGSLLVPCGGYQYPDELLHTVKRSEKLSPDSFKVKAPKGITSVEVRAIGVQEGSVLTTQIMRELPVKNSFIELPEGEDICKVAVINRHQPAGGMSIGFVQGFGLLKGAVASTYAHDAHNLIVLGKSDEDMAYAANLLIECSGGMAAVENGKTLALFELPIAGLMSSLPAEKAAEKLHSLSEAWVHLGSKVMSPFMTMSLLPLVVIPEIRITDMGLVDVLKSDFVPLYTNSK</sequence>
<dbReference type="AlphaFoldDB" id="A0A1H0F229"/>
<dbReference type="SUPFAM" id="SSF51556">
    <property type="entry name" value="Metallo-dependent hydrolases"/>
    <property type="match status" value="1"/>
</dbReference>
<dbReference type="OrthoDB" id="9775607at2"/>
<dbReference type="GO" id="GO:0006146">
    <property type="term" value="P:adenine catabolic process"/>
    <property type="evidence" value="ECO:0007669"/>
    <property type="project" value="InterPro"/>
</dbReference>
<dbReference type="Pfam" id="PF01979">
    <property type="entry name" value="Amidohydro_1"/>
    <property type="match status" value="1"/>
</dbReference>
<dbReference type="STRING" id="258515.SAMN05192585_13727"/>
<dbReference type="Pfam" id="PF13382">
    <property type="entry name" value="Adenine_deam_C"/>
    <property type="match status" value="1"/>
</dbReference>
<dbReference type="Gene3D" id="2.30.40.10">
    <property type="entry name" value="Urease, subunit C, domain 1"/>
    <property type="match status" value="1"/>
</dbReference>
<comment type="catalytic activity">
    <reaction evidence="5 6">
        <text>adenine + H2O + H(+) = hypoxanthine + NH4(+)</text>
        <dbReference type="Rhea" id="RHEA:23688"/>
        <dbReference type="ChEBI" id="CHEBI:15377"/>
        <dbReference type="ChEBI" id="CHEBI:15378"/>
        <dbReference type="ChEBI" id="CHEBI:16708"/>
        <dbReference type="ChEBI" id="CHEBI:17368"/>
        <dbReference type="ChEBI" id="CHEBI:28938"/>
        <dbReference type="EC" id="3.5.4.2"/>
    </reaction>
</comment>
<dbReference type="InterPro" id="IPR006679">
    <property type="entry name" value="Adenine_deam"/>
</dbReference>
<dbReference type="SUPFAM" id="SSF51338">
    <property type="entry name" value="Composite domain of metallo-dependent hydrolases"/>
    <property type="match status" value="1"/>
</dbReference>
<evidence type="ECO:0000256" key="1">
    <source>
        <dbReference type="ARBA" id="ARBA00006773"/>
    </source>
</evidence>
<dbReference type="HAMAP" id="MF_01518">
    <property type="entry name" value="Adenine_deamin"/>
    <property type="match status" value="1"/>
</dbReference>
<keyword evidence="3 6" id="KW-0378">Hydrolase</keyword>
<evidence type="ECO:0000256" key="2">
    <source>
        <dbReference type="ARBA" id="ARBA00012782"/>
    </source>
</evidence>
<name>A0A1H0F229_9FIRM</name>
<evidence type="ECO:0000256" key="6">
    <source>
        <dbReference type="HAMAP-Rule" id="MF_01518"/>
    </source>
</evidence>
<dbReference type="CDD" id="cd01295">
    <property type="entry name" value="AdeC"/>
    <property type="match status" value="1"/>
</dbReference>
<dbReference type="InterPro" id="IPR006680">
    <property type="entry name" value="Amidohydro-rel"/>
</dbReference>
<feature type="domain" description="Adenine deaminase C-terminal" evidence="8">
    <location>
        <begin position="421"/>
        <end position="586"/>
    </location>
</feature>